<evidence type="ECO:0000259" key="1">
    <source>
        <dbReference type="Pfam" id="PF02721"/>
    </source>
</evidence>
<proteinExistence type="predicted"/>
<dbReference type="PANTHER" id="PTHR10492">
    <property type="match status" value="1"/>
</dbReference>
<gene>
    <name evidence="3 4" type="primary">LOC104771684</name>
</gene>
<dbReference type="RefSeq" id="XP_010494552.1">
    <property type="nucleotide sequence ID" value="XM_010496250.2"/>
</dbReference>
<reference evidence="2" key="2">
    <citation type="journal article" date="2014" name="Nat. Commun.">
        <title>The emerging biofuel crop Camelina sativa retains a highly undifferentiated hexaploid genome structure.</title>
        <authorList>
            <person name="Kagale S."/>
            <person name="Koh C."/>
            <person name="Nixon J."/>
            <person name="Bollina V."/>
            <person name="Clarke W.E."/>
            <person name="Tuteja R."/>
            <person name="Spillane C."/>
            <person name="Robinson S.J."/>
            <person name="Links M.G."/>
            <person name="Clarke C."/>
            <person name="Higgins E.E."/>
            <person name="Huebert T."/>
            <person name="Sharpe A.G."/>
            <person name="Parkin I.A."/>
        </authorList>
    </citation>
    <scope>NUCLEOTIDE SEQUENCE [LARGE SCALE GENOMIC DNA]</scope>
    <source>
        <strain evidence="2">r\DH55</strain>
    </source>
</reference>
<dbReference type="CDD" id="cd04480">
    <property type="entry name" value="RPA1_DBD_A_like"/>
    <property type="match status" value="1"/>
</dbReference>
<dbReference type="Pfam" id="PF02721">
    <property type="entry name" value="DUF223"/>
    <property type="match status" value="1"/>
</dbReference>
<reference evidence="2" key="1">
    <citation type="journal article" date="1997" name="Nucleic Acids Res.">
        <title>tRNAscan-SE: a program for improved detection of transfer RNA genes in genomic sequence.</title>
        <authorList>
            <person name="Lowe T.M."/>
            <person name="Eddy S.R."/>
        </authorList>
    </citation>
    <scope>NUCLEOTIDE SEQUENCE [LARGE SCALE GENOMIC DNA]</scope>
    <source>
        <strain evidence="2">r\DH55</strain>
    </source>
</reference>
<dbReference type="InterPro" id="IPR003871">
    <property type="entry name" value="RFA1B/D_OB_1st"/>
</dbReference>
<organism evidence="2 3">
    <name type="scientific">Camelina sativa</name>
    <name type="common">False flax</name>
    <name type="synonym">Myagrum sativum</name>
    <dbReference type="NCBI Taxonomy" id="90675"/>
    <lineage>
        <taxon>Eukaryota</taxon>
        <taxon>Viridiplantae</taxon>
        <taxon>Streptophyta</taxon>
        <taxon>Embryophyta</taxon>
        <taxon>Tracheophyta</taxon>
        <taxon>Spermatophyta</taxon>
        <taxon>Magnoliopsida</taxon>
        <taxon>eudicotyledons</taxon>
        <taxon>Gunneridae</taxon>
        <taxon>Pentapetalae</taxon>
        <taxon>rosids</taxon>
        <taxon>malvids</taxon>
        <taxon>Brassicales</taxon>
        <taxon>Brassicaceae</taxon>
        <taxon>Camelineae</taxon>
        <taxon>Camelina</taxon>
    </lineage>
</organism>
<dbReference type="RefSeq" id="XP_010494553.1">
    <property type="nucleotide sequence ID" value="XM_010496251.2"/>
</dbReference>
<sequence>MNSAFVPFADLKLGRLDQQIVGRILRYWPARNVKKGGQLMGVDFLLIDEKSTVMQGSIYITHLHKFEDALRDGAIYTISAFDVTRSNTRLKLSDFHFSICFTAATLFVEAEESLCLIPKEFFRIKTHEELLRLANTNMELPDVMGEIVSTKVYRNGMSETLERMLVHMRLASGEKVRLSAFDDHATSLDKFFSKKEEGTFILLATNINPKIFGGELYLNATSGTKFYGDGDCTTTQQFAERLKGRDKDGTNSIAPYHGVEKIEHVSIEELNQFLATANPEEAEFLCTATVTDIQSQHGWSFISCGECGTKMVKKEASLACNNYKCGSTSAIGDVKYRVELVVNDGMSNGVFVAFDKDMVKLTNIQATTLTSQMVDTHQNSESDPHAHILLWLEGTSKNPEPAVIDKFISAELPDQEEDPEGFQLVEQHMMHGPCGLDRPYSPCMENGVCSKKFPRKFVENTTIDKSGYVVYRRHNDESKSVLKGGTRLDNQHVVPHNLPLLKKYKGHINVEWCCKTSAVKYLFKYITKGVDKATFVIVRPRKGKEKQGSSKEEPQAVDEISEYLDCRYVSACEAVWRIFAFHIHYHKPAVIRLQIHLQDQHRLLFDQRQRLQSILTRDDVEKTMLTEWMANNKREKESPSKAHRSEKKAFELTYVEFPKYYVWNTTKTWSRRKQGLAIGRIVHIHPSAGDLFYFRVLLNIVKGPTCFDDIKTVAGVIYATYKEACYVRGLLDDDKEWHDVLKEASFWATAYQLRYLFVTLLIYCEVAKPRELWDKNWRYLAEDVQHNKRKVFNFSGLELKDIEMEQYALIEIE</sequence>
<keyword evidence="2" id="KW-1185">Reference proteome</keyword>
<protein>
    <submittedName>
        <fullName evidence="3 4">Uncharacterized protein LOC104771684 isoform X1</fullName>
    </submittedName>
</protein>
<dbReference type="PANTHER" id="PTHR10492:SF90">
    <property type="entry name" value="ATP-DEPENDENT DNA HELICASE"/>
    <property type="match status" value="1"/>
</dbReference>
<dbReference type="Proteomes" id="UP000694864">
    <property type="component" value="Chromosome 20"/>
</dbReference>
<evidence type="ECO:0000313" key="2">
    <source>
        <dbReference type="Proteomes" id="UP000694864"/>
    </source>
</evidence>
<name>A0ABM0Y2Q6_CAMSA</name>
<evidence type="ECO:0000313" key="3">
    <source>
        <dbReference type="RefSeq" id="XP_010494552.1"/>
    </source>
</evidence>
<dbReference type="GeneID" id="104771684"/>
<accession>A0ABM0Y2Q6</accession>
<dbReference type="SUPFAM" id="SSF50249">
    <property type="entry name" value="Nucleic acid-binding proteins"/>
    <property type="match status" value="2"/>
</dbReference>
<evidence type="ECO:0000313" key="4">
    <source>
        <dbReference type="RefSeq" id="XP_010494553.1"/>
    </source>
</evidence>
<feature type="domain" description="Replication protein A 70 kDa DNA-binding subunit B/D first OB fold" evidence="1">
    <location>
        <begin position="20"/>
        <end position="106"/>
    </location>
</feature>
<reference evidence="3 4" key="3">
    <citation type="submission" date="2025-05" db="UniProtKB">
        <authorList>
            <consortium name="RefSeq"/>
        </authorList>
    </citation>
    <scope>IDENTIFICATION</scope>
    <source>
        <tissue evidence="3 4">Leaf</tissue>
    </source>
</reference>
<dbReference type="Gene3D" id="2.40.50.140">
    <property type="entry name" value="Nucleic acid-binding proteins"/>
    <property type="match status" value="3"/>
</dbReference>
<dbReference type="InterPro" id="IPR012340">
    <property type="entry name" value="NA-bd_OB-fold"/>
</dbReference>